<accession>A0A2H4ZNI6</accession>
<evidence type="ECO:0000313" key="1">
    <source>
        <dbReference type="EMBL" id="AUG32078.1"/>
    </source>
</evidence>
<reference evidence="1" key="1">
    <citation type="submission" date="2017-10" db="EMBL/GenBank/DDBJ databases">
        <title>Paulinella longichromatophora chromatophore genome.</title>
        <authorList>
            <person name="Lhee D."/>
            <person name="Yoon H.S."/>
        </authorList>
    </citation>
    <scope>NUCLEOTIDE SEQUENCE</scope>
</reference>
<dbReference type="AlphaFoldDB" id="A0A2H4ZNI6"/>
<geneLocation type="plastid" evidence="1"/>
<dbReference type="Gene3D" id="1.10.3450.10">
    <property type="entry name" value="TTHA0068-like"/>
    <property type="match status" value="1"/>
</dbReference>
<dbReference type="InterPro" id="IPR005500">
    <property type="entry name" value="DUF309"/>
</dbReference>
<protein>
    <recommendedName>
        <fullName evidence="2">DUF309 domain-containing protein</fullName>
    </recommendedName>
</protein>
<dbReference type="InterPro" id="IPR023203">
    <property type="entry name" value="TTHA0068_sf"/>
</dbReference>
<proteinExistence type="predicted"/>
<sequence length="136" mass="15624">MNLLSLSLSSSSELYRDPRFFNGIELFNKREWYSSHDIFESLWMEVADPEKIIIQGFLQIAVGYLHLERNNLNGAIVTMSEGLMTLEFFRFNPLGINIDYLYNTTLSTLISIQDGQNLGTVELPSLRICPEIKKLT</sequence>
<dbReference type="PANTHER" id="PTHR34796">
    <property type="entry name" value="EXPRESSED PROTEIN"/>
    <property type="match status" value="1"/>
</dbReference>
<gene>
    <name evidence="1" type="ORF">PLO_070</name>
</gene>
<evidence type="ECO:0008006" key="2">
    <source>
        <dbReference type="Google" id="ProtNLM"/>
    </source>
</evidence>
<dbReference type="EMBL" id="MG264610">
    <property type="protein sequence ID" value="AUG32078.1"/>
    <property type="molecule type" value="Genomic_DNA"/>
</dbReference>
<dbReference type="PANTHER" id="PTHR34796:SF1">
    <property type="entry name" value="EXPRESSED PROTEIN"/>
    <property type="match status" value="1"/>
</dbReference>
<keyword evidence="1" id="KW-0934">Plastid</keyword>
<dbReference type="SUPFAM" id="SSF140663">
    <property type="entry name" value="TTHA0068-like"/>
    <property type="match status" value="1"/>
</dbReference>
<name>A0A2H4ZNI6_9EUKA</name>
<organism evidence="1">
    <name type="scientific">Paulinella longichromatophora</name>
    <dbReference type="NCBI Taxonomy" id="1708747"/>
    <lineage>
        <taxon>Eukaryota</taxon>
        <taxon>Sar</taxon>
        <taxon>Rhizaria</taxon>
        <taxon>Cercozoa</taxon>
        <taxon>Imbricatea</taxon>
        <taxon>Silicofilosea</taxon>
        <taxon>Euglyphida</taxon>
        <taxon>Paulinellidae</taxon>
        <taxon>Paulinella</taxon>
    </lineage>
</organism>
<dbReference type="Pfam" id="PF03745">
    <property type="entry name" value="DUF309"/>
    <property type="match status" value="1"/>
</dbReference>